<feature type="compositionally biased region" description="Basic and acidic residues" evidence="5">
    <location>
        <begin position="57"/>
        <end position="77"/>
    </location>
</feature>
<comment type="subunit">
    <text evidence="4">Homotetramer.</text>
</comment>
<evidence type="ECO:0000256" key="1">
    <source>
        <dbReference type="ARBA" id="ARBA00022670"/>
    </source>
</evidence>
<comment type="caution">
    <text evidence="6">The sequence shown here is derived from an EMBL/GenBank/DDBJ whole genome shotgun (WGS) entry which is preliminary data.</text>
</comment>
<feature type="region of interest" description="Disordered" evidence="5">
    <location>
        <begin position="38"/>
        <end position="77"/>
    </location>
</feature>
<keyword evidence="3 4" id="KW-0865">Zymogen</keyword>
<sequence length="389" mass="42701">MRKGFWTEGQGNGKKEESEYIFSHTDLILELQEEQAAFREKGQGSGPFRKKAQGDGLFRKEGQGDGTFRKEEKGQGFRVERREQNGGRLREIVITIEDDRGERIFGKPRGVYITLEGVNLAENDGAFHEEMSALLAKHLERLLGEREKVLIAGLGNRDVTPDALGPLVVDNLMITGHLGEVSFFEKMRSSMAVAPGVMAQTGMETREILQGIIGRTKPEALVVIDALAAKTAERLNRTVQISDAGIAPGAGVGNERREISEKTMGIPVIAIGVPTVISIPAVAGDILSAVLTADKTEESSAGSGQVACGADGIRMTGRLREGEEEKELSQETEAFLRWTDRQRYEFLSQRLPKELFGLFVTPKEIDESVKRISYTISEGINRVIARTVS</sequence>
<dbReference type="AlphaFoldDB" id="A0A9D2BE72"/>
<dbReference type="EC" id="3.4.24.78" evidence="4"/>
<accession>A0A9D2BE72</accession>
<dbReference type="NCBIfam" id="TIGR01441">
    <property type="entry name" value="GPR"/>
    <property type="match status" value="1"/>
</dbReference>
<evidence type="ECO:0000256" key="5">
    <source>
        <dbReference type="SAM" id="MobiDB-lite"/>
    </source>
</evidence>
<dbReference type="GO" id="GO:0009847">
    <property type="term" value="P:spore germination"/>
    <property type="evidence" value="ECO:0007669"/>
    <property type="project" value="UniProtKB-UniRule"/>
</dbReference>
<name>A0A9D2BE72_9FIRM</name>
<keyword evidence="1 4" id="KW-0645">Protease</keyword>
<comment type="PTM">
    <text evidence="4">Autoproteolytically processed. The inactive tetrameric zymogen termed p46 autoprocesses to a smaller form termed p41, which is active only during spore germination.</text>
</comment>
<reference evidence="6" key="1">
    <citation type="journal article" date="2021" name="PeerJ">
        <title>Extensive microbial diversity within the chicken gut microbiome revealed by metagenomics and culture.</title>
        <authorList>
            <person name="Gilroy R."/>
            <person name="Ravi A."/>
            <person name="Getino M."/>
            <person name="Pursley I."/>
            <person name="Horton D.L."/>
            <person name="Alikhan N.F."/>
            <person name="Baker D."/>
            <person name="Gharbi K."/>
            <person name="Hall N."/>
            <person name="Watson M."/>
            <person name="Adriaenssens E.M."/>
            <person name="Foster-Nyarko E."/>
            <person name="Jarju S."/>
            <person name="Secka A."/>
            <person name="Antonio M."/>
            <person name="Oren A."/>
            <person name="Chaudhuri R.R."/>
            <person name="La Ragione R."/>
            <person name="Hildebrand F."/>
            <person name="Pallen M.J."/>
        </authorList>
    </citation>
    <scope>NUCLEOTIDE SEQUENCE</scope>
    <source>
        <strain evidence="6">ChiSxjej3B15-1167</strain>
    </source>
</reference>
<feature type="chain" id="PRO_5039771816" description="Germination protease" evidence="4">
    <location>
        <begin position="58"/>
        <end position="389"/>
    </location>
</feature>
<keyword evidence="2 4" id="KW-0378">Hydrolase</keyword>
<dbReference type="EMBL" id="DXEQ01000119">
    <property type="protein sequence ID" value="HIX72207.1"/>
    <property type="molecule type" value="Genomic_DNA"/>
</dbReference>
<dbReference type="HAMAP" id="MF_00626">
    <property type="entry name" value="Germination_prot"/>
    <property type="match status" value="1"/>
</dbReference>
<evidence type="ECO:0000313" key="7">
    <source>
        <dbReference type="Proteomes" id="UP000886805"/>
    </source>
</evidence>
<evidence type="ECO:0000256" key="3">
    <source>
        <dbReference type="ARBA" id="ARBA00023145"/>
    </source>
</evidence>
<dbReference type="Pfam" id="PF03418">
    <property type="entry name" value="Peptidase_A25"/>
    <property type="match status" value="1"/>
</dbReference>
<comment type="similarity">
    <text evidence="4">Belongs to the peptidase A25 family.</text>
</comment>
<dbReference type="Gene3D" id="3.40.50.1450">
    <property type="entry name" value="HybD-like"/>
    <property type="match status" value="1"/>
</dbReference>
<dbReference type="GO" id="GO:0006508">
    <property type="term" value="P:proteolysis"/>
    <property type="evidence" value="ECO:0007669"/>
    <property type="project" value="UniProtKB-UniRule"/>
</dbReference>
<comment type="catalytic activity">
    <reaction evidence="4">
        <text>Endopeptidase action with P4 Glu or Asp, P1 preferably Glu &gt; Asp, P1' hydrophobic and P2' Ala.</text>
        <dbReference type="EC" id="3.4.24.78"/>
    </reaction>
</comment>
<dbReference type="SUPFAM" id="SSF53163">
    <property type="entry name" value="HybD-like"/>
    <property type="match status" value="1"/>
</dbReference>
<comment type="function">
    <text evidence="4">Initiates the rapid degradation of small, acid-soluble proteins during spore germination.</text>
</comment>
<organism evidence="6 7">
    <name type="scientific">Candidatus Anaerobutyricum stercoripullorum</name>
    <dbReference type="NCBI Taxonomy" id="2838456"/>
    <lineage>
        <taxon>Bacteria</taxon>
        <taxon>Bacillati</taxon>
        <taxon>Bacillota</taxon>
        <taxon>Clostridia</taxon>
        <taxon>Lachnospirales</taxon>
        <taxon>Lachnospiraceae</taxon>
        <taxon>Anaerobutyricum</taxon>
    </lineage>
</organism>
<evidence type="ECO:0000256" key="2">
    <source>
        <dbReference type="ARBA" id="ARBA00022801"/>
    </source>
</evidence>
<proteinExistence type="inferred from homology"/>
<dbReference type="Proteomes" id="UP000886805">
    <property type="component" value="Unassembled WGS sequence"/>
</dbReference>
<evidence type="ECO:0000256" key="4">
    <source>
        <dbReference type="HAMAP-Rule" id="MF_00626"/>
    </source>
</evidence>
<protein>
    <recommendedName>
        <fullName evidence="4">Germination protease</fullName>
        <ecNumber evidence="4">3.4.24.78</ecNumber>
    </recommendedName>
    <alternativeName>
        <fullName evidence="4">GPR endopeptidase</fullName>
    </alternativeName>
    <alternativeName>
        <fullName evidence="4">Germination proteinase</fullName>
    </alternativeName>
    <alternativeName>
        <fullName evidence="4">Spore protease</fullName>
    </alternativeName>
</protein>
<dbReference type="GO" id="GO:0004222">
    <property type="term" value="F:metalloendopeptidase activity"/>
    <property type="evidence" value="ECO:0007669"/>
    <property type="project" value="UniProtKB-UniRule"/>
</dbReference>
<dbReference type="InterPro" id="IPR023430">
    <property type="entry name" value="Pept_HybD-like_dom_sf"/>
</dbReference>
<dbReference type="InterPro" id="IPR005080">
    <property type="entry name" value="Peptidase_A25"/>
</dbReference>
<evidence type="ECO:0000313" key="6">
    <source>
        <dbReference type="EMBL" id="HIX72207.1"/>
    </source>
</evidence>
<reference evidence="6" key="2">
    <citation type="submission" date="2021-04" db="EMBL/GenBank/DDBJ databases">
        <authorList>
            <person name="Gilroy R."/>
        </authorList>
    </citation>
    <scope>NUCLEOTIDE SEQUENCE</scope>
    <source>
        <strain evidence="6">ChiSxjej3B15-1167</strain>
    </source>
</reference>
<gene>
    <name evidence="4 6" type="primary">gpr</name>
    <name evidence="6" type="ORF">H9849_04225</name>
</gene>
<feature type="propeptide" id="PRO_5039771815" evidence="4">
    <location>
        <begin position="1"/>
        <end position="57"/>
    </location>
</feature>